<dbReference type="VEuPathDB" id="FungiDB:MMYC01_201370"/>
<sequence length="670" mass="74975">MYTYQPLPPVARSGRTPPYTRILNLFPSSNPEEPFRGTLEIINLEATPPYEALSYTWGTDEPQDHIWLNGDLPLPIKPNLEAALRFLRPPAGRPSRRLWIDALCIDQSNLEERSRQVQYMRLVYKHSARVIAWIGLKTEGVEEAFEVAKRLSEVGRLLNDLSSASSSSGGRVNNGLVLDATANALAGLSDSAMQQLEGLFEREYFHRTWVVQEIVVSSMAVVKCEELEMTFSDLASSMLFVFGQRRRPDIGTSLDVWYLIFARQSGRLTAVPGSLGPLIDLLENMRAFKATDLRDKIYSVLGICDEGLQPILTLTHITRESDRWLGGLTRAITAVQNFVNARNPDLSWGIPAALKPDYTRELPEVYTDLAKFMIRKSPMFLDVLSFVQHRSDPDPTDDFPSWVPKWFEPKSVNAFRGDNFMAGICVPPLSDLYQSRVQRAFSVPRALTLDGFHVGTVFSVSDVITFANDEHSKIEAVKRVWAELLPNLTLTPRPIQRYLTGEPLDIAFCKALSVHPLGALYGSRAADSALGFLRDIEGGLDSQTAVRVSEAAVSAFLGGLAGDRAATEEAERDREGHLGIGPTAMRKGDEVVVLFRGKMPYVLRRGGERHHMFIGDCYVRDDEIMLGRVTERDEARRDTAVVVLCAYRIGAEVERDEALYTRLRRGLGQR</sequence>
<dbReference type="OrthoDB" id="2157530at2759"/>
<evidence type="ECO:0000313" key="3">
    <source>
        <dbReference type="Proteomes" id="UP000078237"/>
    </source>
</evidence>
<feature type="domain" description="Heterokaryon incompatibility" evidence="1">
    <location>
        <begin position="50"/>
        <end position="213"/>
    </location>
</feature>
<gene>
    <name evidence="2" type="ORF">MMYC01_201370</name>
</gene>
<dbReference type="Proteomes" id="UP000078237">
    <property type="component" value="Unassembled WGS sequence"/>
</dbReference>
<evidence type="ECO:0000313" key="2">
    <source>
        <dbReference type="EMBL" id="KXX82394.1"/>
    </source>
</evidence>
<dbReference type="Pfam" id="PF26639">
    <property type="entry name" value="Het-6_barrel"/>
    <property type="match status" value="1"/>
</dbReference>
<name>A0A175WHN7_9PEZI</name>
<dbReference type="InterPro" id="IPR010730">
    <property type="entry name" value="HET"/>
</dbReference>
<proteinExistence type="predicted"/>
<dbReference type="PANTHER" id="PTHR24148:SF64">
    <property type="entry name" value="HETEROKARYON INCOMPATIBILITY DOMAIN-CONTAINING PROTEIN"/>
    <property type="match status" value="1"/>
</dbReference>
<reference evidence="2 3" key="1">
    <citation type="journal article" date="2016" name="Genome Announc.">
        <title>Genome Sequence of Madurella mycetomatis mm55, Isolated from a Human Mycetoma Case in Sudan.</title>
        <authorList>
            <person name="Smit S."/>
            <person name="Derks M.F."/>
            <person name="Bervoets S."/>
            <person name="Fahal A."/>
            <person name="van Leeuwen W."/>
            <person name="van Belkum A."/>
            <person name="van de Sande W.W."/>
        </authorList>
    </citation>
    <scope>NUCLEOTIDE SEQUENCE [LARGE SCALE GENOMIC DNA]</scope>
    <source>
        <strain evidence="3">mm55</strain>
    </source>
</reference>
<protein>
    <submittedName>
        <fullName evidence="2">Heterokaryon incompatibility protein 6, OR allele</fullName>
    </submittedName>
</protein>
<dbReference type="STRING" id="100816.A0A175WHN7"/>
<comment type="caution">
    <text evidence="2">The sequence shown here is derived from an EMBL/GenBank/DDBJ whole genome shotgun (WGS) entry which is preliminary data.</text>
</comment>
<keyword evidence="3" id="KW-1185">Reference proteome</keyword>
<organism evidence="2 3">
    <name type="scientific">Madurella mycetomatis</name>
    <dbReference type="NCBI Taxonomy" id="100816"/>
    <lineage>
        <taxon>Eukaryota</taxon>
        <taxon>Fungi</taxon>
        <taxon>Dikarya</taxon>
        <taxon>Ascomycota</taxon>
        <taxon>Pezizomycotina</taxon>
        <taxon>Sordariomycetes</taxon>
        <taxon>Sordariomycetidae</taxon>
        <taxon>Sordariales</taxon>
        <taxon>Sordariales incertae sedis</taxon>
        <taxon>Madurella</taxon>
    </lineage>
</organism>
<dbReference type="Pfam" id="PF06985">
    <property type="entry name" value="HET"/>
    <property type="match status" value="1"/>
</dbReference>
<dbReference type="PANTHER" id="PTHR24148">
    <property type="entry name" value="ANKYRIN REPEAT DOMAIN-CONTAINING PROTEIN 39 HOMOLOG-RELATED"/>
    <property type="match status" value="1"/>
</dbReference>
<dbReference type="AlphaFoldDB" id="A0A175WHN7"/>
<accession>A0A175WHN7</accession>
<evidence type="ECO:0000259" key="1">
    <source>
        <dbReference type="Pfam" id="PF06985"/>
    </source>
</evidence>
<dbReference type="EMBL" id="LCTW02000015">
    <property type="protein sequence ID" value="KXX82394.1"/>
    <property type="molecule type" value="Genomic_DNA"/>
</dbReference>
<dbReference type="InterPro" id="IPR052895">
    <property type="entry name" value="HetReg/Transcr_Mod"/>
</dbReference>